<evidence type="ECO:0000313" key="2">
    <source>
        <dbReference type="EMBL" id="NUU86233.1"/>
    </source>
</evidence>
<accession>A0A6M2ELQ3</accession>
<evidence type="ECO:0000256" key="1">
    <source>
        <dbReference type="SAM" id="MobiDB-lite"/>
    </source>
</evidence>
<sequence length="99" mass="10785">MVCCSSLLSDTNLPRLIWSRLSSVTAGAAVESGPWICHRSKREDLLAPLEEEGNRGSENGSARALVSGDVPWLRGDGRSERSIGSEEVGRRRRGKRSCC</sequence>
<feature type="region of interest" description="Disordered" evidence="1">
    <location>
        <begin position="70"/>
        <end position="99"/>
    </location>
</feature>
<organism evidence="2">
    <name type="scientific">Populus davidiana</name>
    <dbReference type="NCBI Taxonomy" id="266767"/>
    <lineage>
        <taxon>Eukaryota</taxon>
        <taxon>Viridiplantae</taxon>
        <taxon>Streptophyta</taxon>
        <taxon>Embryophyta</taxon>
        <taxon>Tracheophyta</taxon>
        <taxon>Spermatophyta</taxon>
        <taxon>Magnoliopsida</taxon>
        <taxon>eudicotyledons</taxon>
        <taxon>Gunneridae</taxon>
        <taxon>Pentapetalae</taxon>
        <taxon>rosids</taxon>
        <taxon>fabids</taxon>
        <taxon>Malpighiales</taxon>
        <taxon>Salicaceae</taxon>
        <taxon>Saliceae</taxon>
        <taxon>Populus</taxon>
    </lineage>
</organism>
<name>A0A6M2ELQ3_9ROSI</name>
<feature type="compositionally biased region" description="Basic residues" evidence="1">
    <location>
        <begin position="90"/>
        <end position="99"/>
    </location>
</feature>
<feature type="compositionally biased region" description="Basic and acidic residues" evidence="1">
    <location>
        <begin position="75"/>
        <end position="89"/>
    </location>
</feature>
<protein>
    <submittedName>
        <fullName evidence="2">Uncharacterized protein</fullName>
    </submittedName>
</protein>
<reference evidence="2" key="1">
    <citation type="submission" date="2020-03" db="EMBL/GenBank/DDBJ databases">
        <authorList>
            <person name="Zhang R."/>
        </authorList>
    </citation>
    <scope>NUCLEOTIDE SEQUENCE</scope>
</reference>
<proteinExistence type="predicted"/>
<dbReference type="AlphaFoldDB" id="A0A6M2ELQ3"/>
<dbReference type="EMBL" id="GILB01005900">
    <property type="protein sequence ID" value="NUU86233.1"/>
    <property type="molecule type" value="Transcribed_RNA"/>
</dbReference>